<dbReference type="Pfam" id="PF03600">
    <property type="entry name" value="CitMHS"/>
    <property type="match status" value="1"/>
</dbReference>
<feature type="transmembrane region" description="Helical" evidence="6">
    <location>
        <begin position="291"/>
        <end position="310"/>
    </location>
</feature>
<feature type="transmembrane region" description="Helical" evidence="6">
    <location>
        <begin position="429"/>
        <end position="448"/>
    </location>
</feature>
<dbReference type="AlphaFoldDB" id="G2DGC2"/>
<dbReference type="GO" id="GO:0055085">
    <property type="term" value="P:transmembrane transport"/>
    <property type="evidence" value="ECO:0007669"/>
    <property type="project" value="InterPro"/>
</dbReference>
<evidence type="ECO:0000256" key="5">
    <source>
        <dbReference type="ARBA" id="ARBA00023136"/>
    </source>
</evidence>
<dbReference type="Proteomes" id="UP000004491">
    <property type="component" value="Unassembled WGS sequence"/>
</dbReference>
<keyword evidence="5 6" id="KW-0472">Membrane</keyword>
<dbReference type="EMBL" id="AFOC01000089">
    <property type="protein sequence ID" value="EGV50345.1"/>
    <property type="molecule type" value="Genomic_DNA"/>
</dbReference>
<evidence type="ECO:0000256" key="1">
    <source>
        <dbReference type="ARBA" id="ARBA00004141"/>
    </source>
</evidence>
<feature type="transmembrane region" description="Helical" evidence="6">
    <location>
        <begin position="192"/>
        <end position="210"/>
    </location>
</feature>
<evidence type="ECO:0000256" key="2">
    <source>
        <dbReference type="ARBA" id="ARBA00022448"/>
    </source>
</evidence>
<comment type="caution">
    <text evidence="8">The sequence shown here is derived from an EMBL/GenBank/DDBJ whole genome shotgun (WGS) entry which is preliminary data.</text>
</comment>
<dbReference type="PATRIC" id="fig|1048808.3.peg.2701"/>
<feature type="domain" description="Citrate transporter-like" evidence="7">
    <location>
        <begin position="32"/>
        <end position="381"/>
    </location>
</feature>
<proteinExistence type="predicted"/>
<accession>G2DGC2</accession>
<keyword evidence="2" id="KW-0813">Transport</keyword>
<feature type="transmembrane region" description="Helical" evidence="6">
    <location>
        <begin position="330"/>
        <end position="348"/>
    </location>
</feature>
<evidence type="ECO:0000256" key="6">
    <source>
        <dbReference type="SAM" id="Phobius"/>
    </source>
</evidence>
<dbReference type="InterPro" id="IPR004680">
    <property type="entry name" value="Cit_transptr-like_dom"/>
</dbReference>
<evidence type="ECO:0000256" key="4">
    <source>
        <dbReference type="ARBA" id="ARBA00022989"/>
    </source>
</evidence>
<evidence type="ECO:0000256" key="3">
    <source>
        <dbReference type="ARBA" id="ARBA00022692"/>
    </source>
</evidence>
<keyword evidence="3 6" id="KW-0812">Transmembrane</keyword>
<dbReference type="InterPro" id="IPR051475">
    <property type="entry name" value="Diverse_Ion_Transporter"/>
</dbReference>
<reference evidence="8" key="1">
    <citation type="journal article" date="2011" name="ISME J.">
        <title>The endosymbionts of the deep-sea tubeworms Riftia pachyptila and Tevnia jerichonana share an identical physiology as revealed by proteogenomic analyses.</title>
        <authorList>
            <person name="Gardebrecht A."/>
            <person name="Markert S."/>
            <person name="Felbeck H."/>
            <person name="Thuermer A."/>
            <person name="Albrecht D."/>
            <person name="Wollherr A."/>
            <person name="Kabisch J."/>
            <person name="Lehmann R."/>
            <person name="Daniel R."/>
            <person name="Liesegang H."/>
            <person name="Hecker M."/>
            <person name="Sievert S.M."/>
            <person name="Schweder T."/>
        </authorList>
    </citation>
    <scope>NUCLEOTIDE SEQUENCE [LARGE SCALE GENOMIC DNA]</scope>
</reference>
<evidence type="ECO:0000313" key="9">
    <source>
        <dbReference type="Proteomes" id="UP000004491"/>
    </source>
</evidence>
<name>G2DGC2_9GAMM</name>
<dbReference type="PANTHER" id="PTHR43568:SF1">
    <property type="entry name" value="P PROTEIN"/>
    <property type="match status" value="1"/>
</dbReference>
<feature type="transmembrane region" description="Helical" evidence="6">
    <location>
        <begin position="45"/>
        <end position="63"/>
    </location>
</feature>
<organism evidence="8 9">
    <name type="scientific">endosymbiont of Riftia pachyptila</name>
    <name type="common">vent Ph05</name>
    <dbReference type="NCBI Taxonomy" id="1048808"/>
    <lineage>
        <taxon>Bacteria</taxon>
        <taxon>Pseudomonadati</taxon>
        <taxon>Pseudomonadota</taxon>
        <taxon>Gammaproteobacteria</taxon>
        <taxon>sulfur-oxidizing symbionts</taxon>
    </lineage>
</organism>
<sequence>MIMESHILTEALIWNNQMAISGAILAATFVGIFTEGVHGFHRTKFAMGGAALMVLAGQLMGFYDPERALHAIDWNVVFLLGAMMTIVSIMIPTGGFQALAYRIADISKGRQFLLLALLGTAVTVISLLLDNVTTVVIFGPLIILISQALKVSPVPYLLAAALLSDTGGVATLVGDPPNLMIGSAAHIDFNTFFIHMGGLVLVAWLTILVAQKWLFAKELKAETTRPDFSKLEELADPQTWYAALGVLAVMVVLFIVHHALHWEPWVVAVLGLTVLLFIGRKVDMDSSLQDVEMSLLMFFASLFVLVGGVENSHFLEYLGQFIRPFVESDLLLASIMLMWAAAILSAMIDNIPFTAAMIPILLGMESQGINVAPLWWSLAVGVGMGGNGTHLGSTANVFIVTISERLAKETGDDSLRITPGLWFRKGTPAMLLTLIASSIIMWIFFDFFSTPLH</sequence>
<comment type="subcellular location">
    <subcellularLocation>
        <location evidence="1">Membrane</location>
        <topology evidence="1">Multi-pass membrane protein</topology>
    </subcellularLocation>
</comment>
<feature type="transmembrane region" description="Helical" evidence="6">
    <location>
        <begin position="12"/>
        <end position="33"/>
    </location>
</feature>
<evidence type="ECO:0000259" key="7">
    <source>
        <dbReference type="Pfam" id="PF03600"/>
    </source>
</evidence>
<dbReference type="GO" id="GO:0016020">
    <property type="term" value="C:membrane"/>
    <property type="evidence" value="ECO:0007669"/>
    <property type="project" value="UniProtKB-SubCell"/>
</dbReference>
<feature type="transmembrane region" description="Helical" evidence="6">
    <location>
        <begin position="75"/>
        <end position="100"/>
    </location>
</feature>
<keyword evidence="4 6" id="KW-1133">Transmembrane helix</keyword>
<evidence type="ECO:0000313" key="8">
    <source>
        <dbReference type="EMBL" id="EGV50345.1"/>
    </source>
</evidence>
<dbReference type="PANTHER" id="PTHR43568">
    <property type="entry name" value="P PROTEIN"/>
    <property type="match status" value="1"/>
</dbReference>
<keyword evidence="9" id="KW-1185">Reference proteome</keyword>
<feature type="transmembrane region" description="Helical" evidence="6">
    <location>
        <begin position="239"/>
        <end position="256"/>
    </location>
</feature>
<gene>
    <name evidence="8" type="ORF">Rifp1Sym_dj00150</name>
</gene>
<feature type="transmembrane region" description="Helical" evidence="6">
    <location>
        <begin position="112"/>
        <end position="145"/>
    </location>
</feature>
<protein>
    <submittedName>
        <fullName evidence="8">Citrate transporter</fullName>
    </submittedName>
</protein>